<evidence type="ECO:0000259" key="3">
    <source>
        <dbReference type="PROSITE" id="PS51186"/>
    </source>
</evidence>
<dbReference type="EMBL" id="QUBQ01000001">
    <property type="protein sequence ID" value="REK75721.1"/>
    <property type="molecule type" value="Genomic_DNA"/>
</dbReference>
<keyword evidence="2" id="KW-0012">Acyltransferase</keyword>
<dbReference type="PROSITE" id="PS51186">
    <property type="entry name" value="GNAT"/>
    <property type="match status" value="1"/>
</dbReference>
<keyword evidence="1 4" id="KW-0808">Transferase</keyword>
<dbReference type="CDD" id="cd04301">
    <property type="entry name" value="NAT_SF"/>
    <property type="match status" value="1"/>
</dbReference>
<dbReference type="Gene3D" id="3.40.630.30">
    <property type="match status" value="1"/>
</dbReference>
<sequence length="164" mass="19138">MIKRSVEWKDSMIRARKARTDDAELVRLIRTELIPMSHTARPLDAHMIRELPKRFRKGVTYVATRSKFGPPVAFVHFYVHQKQLIVDMLVTHPEHRGRHYGTTLMAHAEAYGKARHCHVARLFVDRINGRAHHFYNKLGYHTIRLVPELQCYELLKPLAPPSLS</sequence>
<dbReference type="InterPro" id="IPR000182">
    <property type="entry name" value="GNAT_dom"/>
</dbReference>
<gene>
    <name evidence="4" type="ORF">DX130_01175</name>
</gene>
<dbReference type="PANTHER" id="PTHR43420">
    <property type="entry name" value="ACETYLTRANSFERASE"/>
    <property type="match status" value="1"/>
</dbReference>
<dbReference type="OrthoDB" id="2638380at2"/>
<name>A0A371PHM9_9BACL</name>
<evidence type="ECO:0000313" key="4">
    <source>
        <dbReference type="EMBL" id="REK75721.1"/>
    </source>
</evidence>
<dbReference type="PANTHER" id="PTHR43420:SF47">
    <property type="entry name" value="N-ACETYLTRANSFERASE DOMAIN-CONTAINING PROTEIN"/>
    <property type="match status" value="1"/>
</dbReference>
<dbReference type="SUPFAM" id="SSF55729">
    <property type="entry name" value="Acyl-CoA N-acyltransferases (Nat)"/>
    <property type="match status" value="1"/>
</dbReference>
<keyword evidence="5" id="KW-1185">Reference proteome</keyword>
<evidence type="ECO:0000256" key="1">
    <source>
        <dbReference type="ARBA" id="ARBA00022679"/>
    </source>
</evidence>
<proteinExistence type="predicted"/>
<protein>
    <submittedName>
        <fullName evidence="4">GNAT family N-acetyltransferase</fullName>
    </submittedName>
</protein>
<comment type="caution">
    <text evidence="4">The sequence shown here is derived from an EMBL/GenBank/DDBJ whole genome shotgun (WGS) entry which is preliminary data.</text>
</comment>
<dbReference type="Proteomes" id="UP000261905">
    <property type="component" value="Unassembled WGS sequence"/>
</dbReference>
<dbReference type="InterPro" id="IPR050680">
    <property type="entry name" value="YpeA/RimI_acetyltransf"/>
</dbReference>
<feature type="domain" description="N-acetyltransferase" evidence="3">
    <location>
        <begin position="13"/>
        <end position="159"/>
    </location>
</feature>
<accession>A0A371PHM9</accession>
<dbReference type="GO" id="GO:0016747">
    <property type="term" value="F:acyltransferase activity, transferring groups other than amino-acyl groups"/>
    <property type="evidence" value="ECO:0007669"/>
    <property type="project" value="InterPro"/>
</dbReference>
<evidence type="ECO:0000313" key="5">
    <source>
        <dbReference type="Proteomes" id="UP000261905"/>
    </source>
</evidence>
<reference evidence="4 5" key="1">
    <citation type="submission" date="2018-08" db="EMBL/GenBank/DDBJ databases">
        <title>Paenibacillus sp. M4BSY-1, whole genome shotgun sequence.</title>
        <authorList>
            <person name="Tuo L."/>
        </authorList>
    </citation>
    <scope>NUCLEOTIDE SEQUENCE [LARGE SCALE GENOMIC DNA]</scope>
    <source>
        <strain evidence="4 5">M4BSY-1</strain>
    </source>
</reference>
<organism evidence="4 5">
    <name type="scientific">Paenibacillus paeoniae</name>
    <dbReference type="NCBI Taxonomy" id="2292705"/>
    <lineage>
        <taxon>Bacteria</taxon>
        <taxon>Bacillati</taxon>
        <taxon>Bacillota</taxon>
        <taxon>Bacilli</taxon>
        <taxon>Bacillales</taxon>
        <taxon>Paenibacillaceae</taxon>
        <taxon>Paenibacillus</taxon>
    </lineage>
</organism>
<dbReference type="InterPro" id="IPR016181">
    <property type="entry name" value="Acyl_CoA_acyltransferase"/>
</dbReference>
<dbReference type="Pfam" id="PF00583">
    <property type="entry name" value="Acetyltransf_1"/>
    <property type="match status" value="1"/>
</dbReference>
<dbReference type="AlphaFoldDB" id="A0A371PHM9"/>
<evidence type="ECO:0000256" key="2">
    <source>
        <dbReference type="ARBA" id="ARBA00023315"/>
    </source>
</evidence>